<sequence length="254" mass="28826">MWIKERSSRSTVARTQYLKRRLDKWQTWDTKRDHGERLERMERLEKESGYGIYRETPGKREKRRERENTRVIYLPEGTLKHQIMEVEVNNLLEEDRVVWSLSHTGEFSTKAAYEAISLRRKKPGTQGSKAKSFGVRFNSGNSFKSFSGLKAESSDWTPLANIMKTMVEFVADNCPNAFIHIIAKNPTNSTKTNCCGNTQAKGLSSVKWGGNRDTFGCPRVDQYEAKARSSQAELKSSIEMGVAFGARSAAPTSV</sequence>
<keyword evidence="2" id="KW-1185">Reference proteome</keyword>
<name>A0A835IX97_9MAGN</name>
<dbReference type="Proteomes" id="UP000631114">
    <property type="component" value="Unassembled WGS sequence"/>
</dbReference>
<reference evidence="1 2" key="1">
    <citation type="submission" date="2020-10" db="EMBL/GenBank/DDBJ databases">
        <title>The Coptis chinensis genome and diversification of protoberbering-type alkaloids.</title>
        <authorList>
            <person name="Wang B."/>
            <person name="Shu S."/>
            <person name="Song C."/>
            <person name="Liu Y."/>
        </authorList>
    </citation>
    <scope>NUCLEOTIDE SEQUENCE [LARGE SCALE GENOMIC DNA]</scope>
    <source>
        <strain evidence="1">HL-2020</strain>
        <tissue evidence="1">Leaf</tissue>
    </source>
</reference>
<dbReference type="EMBL" id="JADFTS010000001">
    <property type="protein sequence ID" value="KAF9625094.1"/>
    <property type="molecule type" value="Genomic_DNA"/>
</dbReference>
<proteinExistence type="predicted"/>
<comment type="caution">
    <text evidence="1">The sequence shown here is derived from an EMBL/GenBank/DDBJ whole genome shotgun (WGS) entry which is preliminary data.</text>
</comment>
<organism evidence="1 2">
    <name type="scientific">Coptis chinensis</name>
    <dbReference type="NCBI Taxonomy" id="261450"/>
    <lineage>
        <taxon>Eukaryota</taxon>
        <taxon>Viridiplantae</taxon>
        <taxon>Streptophyta</taxon>
        <taxon>Embryophyta</taxon>
        <taxon>Tracheophyta</taxon>
        <taxon>Spermatophyta</taxon>
        <taxon>Magnoliopsida</taxon>
        <taxon>Ranunculales</taxon>
        <taxon>Ranunculaceae</taxon>
        <taxon>Coptidoideae</taxon>
        <taxon>Coptis</taxon>
    </lineage>
</organism>
<gene>
    <name evidence="1" type="ORF">IFM89_019044</name>
</gene>
<accession>A0A835IX97</accession>
<evidence type="ECO:0000313" key="1">
    <source>
        <dbReference type="EMBL" id="KAF9625094.1"/>
    </source>
</evidence>
<evidence type="ECO:0000313" key="2">
    <source>
        <dbReference type="Proteomes" id="UP000631114"/>
    </source>
</evidence>
<protein>
    <submittedName>
        <fullName evidence="1">Uncharacterized protein</fullName>
    </submittedName>
</protein>
<dbReference type="AlphaFoldDB" id="A0A835IX97"/>